<accession>A0ABY2JIJ5</accession>
<feature type="compositionally biased region" description="Low complexity" evidence="1">
    <location>
        <begin position="145"/>
        <end position="161"/>
    </location>
</feature>
<evidence type="ECO:0000313" key="3">
    <source>
        <dbReference type="EMBL" id="TFD06392.1"/>
    </source>
</evidence>
<name>A0ABY2JIJ5_9MICO</name>
<proteinExistence type="predicted"/>
<gene>
    <name evidence="3" type="ORF">E3T25_02340</name>
</gene>
<evidence type="ECO:0000256" key="1">
    <source>
        <dbReference type="SAM" id="MobiDB-lite"/>
    </source>
</evidence>
<dbReference type="EMBL" id="SOGO01000008">
    <property type="protein sequence ID" value="TFD06392.1"/>
    <property type="molecule type" value="Genomic_DNA"/>
</dbReference>
<comment type="caution">
    <text evidence="3">The sequence shown here is derived from an EMBL/GenBank/DDBJ whole genome shotgun (WGS) entry which is preliminary data.</text>
</comment>
<feature type="transmembrane region" description="Helical" evidence="2">
    <location>
        <begin position="182"/>
        <end position="205"/>
    </location>
</feature>
<protein>
    <submittedName>
        <fullName evidence="3">Uncharacterized protein</fullName>
    </submittedName>
</protein>
<keyword evidence="2" id="KW-0472">Membrane</keyword>
<keyword evidence="2" id="KW-0812">Transmembrane</keyword>
<feature type="compositionally biased region" description="Pro residues" evidence="1">
    <location>
        <begin position="66"/>
        <end position="98"/>
    </location>
</feature>
<keyword evidence="4" id="KW-1185">Reference proteome</keyword>
<evidence type="ECO:0000256" key="2">
    <source>
        <dbReference type="SAM" id="Phobius"/>
    </source>
</evidence>
<reference evidence="3 4" key="1">
    <citation type="submission" date="2019-03" db="EMBL/GenBank/DDBJ databases">
        <title>Genomics of glacier-inhabiting Cryobacterium strains.</title>
        <authorList>
            <person name="Liu Q."/>
            <person name="Xin Y.-H."/>
        </authorList>
    </citation>
    <scope>NUCLEOTIDE SEQUENCE [LARGE SCALE GENOMIC DNA]</scope>
    <source>
        <strain evidence="3 4">TMT2-16</strain>
    </source>
</reference>
<keyword evidence="2" id="KW-1133">Transmembrane helix</keyword>
<dbReference type="Proteomes" id="UP000297851">
    <property type="component" value="Unassembled WGS sequence"/>
</dbReference>
<feature type="region of interest" description="Disordered" evidence="1">
    <location>
        <begin position="59"/>
        <end position="163"/>
    </location>
</feature>
<dbReference type="RefSeq" id="WP_134371912.1">
    <property type="nucleotide sequence ID" value="NZ_SOGO01000008.1"/>
</dbReference>
<sequence>MYRRLTTLIAATGLTAGIALLLTLGTVMPSATRVSADECPGETVPIVDVDGESRCVALTEGETTPGPTPTPPPPPTLTPTKFPSPAPEEPATTPPAEPAPSAGPQSTPAVVPPSATAGAPSEAPPAKNVDPAPTSAPAPGERAGTTNEPENTSTPTPAMMPTEPPVNADITGVIVPGNGPRLLWGVAVGASASGLLAALVAFYLVSVRPFFIARRRPGAVG</sequence>
<evidence type="ECO:0000313" key="4">
    <source>
        <dbReference type="Proteomes" id="UP000297851"/>
    </source>
</evidence>
<organism evidence="3 4">
    <name type="scientific">Cryobacterium sandaracinum</name>
    <dbReference type="NCBI Taxonomy" id="1259247"/>
    <lineage>
        <taxon>Bacteria</taxon>
        <taxon>Bacillati</taxon>
        <taxon>Actinomycetota</taxon>
        <taxon>Actinomycetes</taxon>
        <taxon>Micrococcales</taxon>
        <taxon>Microbacteriaceae</taxon>
        <taxon>Cryobacterium</taxon>
    </lineage>
</organism>